<dbReference type="Pfam" id="PF02585">
    <property type="entry name" value="PIG-L"/>
    <property type="match status" value="1"/>
</dbReference>
<evidence type="ECO:0000313" key="2">
    <source>
        <dbReference type="EMBL" id="PXW85868.1"/>
    </source>
</evidence>
<protein>
    <submittedName>
        <fullName evidence="2">GlcNAc-PI de-N-acetylase</fullName>
    </submittedName>
</protein>
<dbReference type="InterPro" id="IPR003737">
    <property type="entry name" value="GlcNAc_PI_deacetylase-related"/>
</dbReference>
<dbReference type="AlphaFoldDB" id="A0A2V3VYP3"/>
<organism evidence="2 3">
    <name type="scientific">Pseudogracilibacillus auburnensis</name>
    <dbReference type="NCBI Taxonomy" id="1494959"/>
    <lineage>
        <taxon>Bacteria</taxon>
        <taxon>Bacillati</taxon>
        <taxon>Bacillota</taxon>
        <taxon>Bacilli</taxon>
        <taxon>Bacillales</taxon>
        <taxon>Bacillaceae</taxon>
        <taxon>Pseudogracilibacillus</taxon>
    </lineage>
</organism>
<proteinExistence type="predicted"/>
<accession>A0A2V3VYP3</accession>
<dbReference type="InterPro" id="IPR024078">
    <property type="entry name" value="LmbE-like_dom_sf"/>
</dbReference>
<evidence type="ECO:0000256" key="1">
    <source>
        <dbReference type="ARBA" id="ARBA00001947"/>
    </source>
</evidence>
<dbReference type="Proteomes" id="UP000247978">
    <property type="component" value="Unassembled WGS sequence"/>
</dbReference>
<dbReference type="Gene3D" id="3.40.50.10320">
    <property type="entry name" value="LmbE-like"/>
    <property type="match status" value="1"/>
</dbReference>
<dbReference type="GO" id="GO:0016811">
    <property type="term" value="F:hydrolase activity, acting on carbon-nitrogen (but not peptide) bonds, in linear amides"/>
    <property type="evidence" value="ECO:0007669"/>
    <property type="project" value="TreeGrafter"/>
</dbReference>
<sequence length="259" mass="29938">MFKRKTIIHRKLMFILILGIIILETSLNNYVVKAEEDQKTAIFLVPHQDDELLTFGVAILDHLWNNYDVHLVLMTDGGASAANKVICDKLGFELTIEQFVEARNNEFIRSAQILGVDQDNIHFIEYKDGEITTDDVKNTILTFQEQYPNASFKATSYLDKNSSHAAVGEGLQQMYDEGKVKDARFYMTFYQFGYEPIPETGYDNYHPHFQPLIEASADVYNRWQPEFAWYAIGGHSVPMLLEKVKENPISRWHMPGFER</sequence>
<gene>
    <name evidence="2" type="ORF">DFR56_10930</name>
</gene>
<keyword evidence="3" id="KW-1185">Reference proteome</keyword>
<comment type="caution">
    <text evidence="2">The sequence shown here is derived from an EMBL/GenBank/DDBJ whole genome shotgun (WGS) entry which is preliminary data.</text>
</comment>
<dbReference type="PANTHER" id="PTHR12993">
    <property type="entry name" value="N-ACETYLGLUCOSAMINYL-PHOSPHATIDYLINOSITOL DE-N-ACETYLASE-RELATED"/>
    <property type="match status" value="1"/>
</dbReference>
<comment type="cofactor">
    <cofactor evidence="1">
        <name>Zn(2+)</name>
        <dbReference type="ChEBI" id="CHEBI:29105"/>
    </cofactor>
</comment>
<name>A0A2V3VYP3_9BACI</name>
<dbReference type="SUPFAM" id="SSF102588">
    <property type="entry name" value="LmbE-like"/>
    <property type="match status" value="1"/>
</dbReference>
<dbReference type="PANTHER" id="PTHR12993:SF11">
    <property type="entry name" value="N-ACETYLGLUCOSAMINYL-PHOSPHATIDYLINOSITOL DE-N-ACETYLASE"/>
    <property type="match status" value="1"/>
</dbReference>
<reference evidence="2 3" key="1">
    <citation type="submission" date="2018-05" db="EMBL/GenBank/DDBJ databases">
        <title>Genomic Encyclopedia of Type Strains, Phase IV (KMG-IV): sequencing the most valuable type-strain genomes for metagenomic binning, comparative biology and taxonomic classification.</title>
        <authorList>
            <person name="Goeker M."/>
        </authorList>
    </citation>
    <scope>NUCLEOTIDE SEQUENCE [LARGE SCALE GENOMIC DNA]</scope>
    <source>
        <strain evidence="2 3">DSM 28556</strain>
    </source>
</reference>
<evidence type="ECO:0000313" key="3">
    <source>
        <dbReference type="Proteomes" id="UP000247978"/>
    </source>
</evidence>
<dbReference type="EMBL" id="QJJQ01000009">
    <property type="protein sequence ID" value="PXW85868.1"/>
    <property type="molecule type" value="Genomic_DNA"/>
</dbReference>
<dbReference type="RefSeq" id="WP_110395837.1">
    <property type="nucleotide sequence ID" value="NZ_JBHUHB010000001.1"/>
</dbReference>